<feature type="signal peptide" evidence="1">
    <location>
        <begin position="1"/>
        <end position="25"/>
    </location>
</feature>
<reference evidence="2 3" key="1">
    <citation type="submission" date="2022-01" db="EMBL/GenBank/DDBJ databases">
        <title>A chromosomal length assembly of Cordylochernes scorpioides.</title>
        <authorList>
            <person name="Zeh D."/>
            <person name="Zeh J."/>
        </authorList>
    </citation>
    <scope>NUCLEOTIDE SEQUENCE [LARGE SCALE GENOMIC DNA]</scope>
    <source>
        <strain evidence="2">IN4F17</strain>
        <tissue evidence="2">Whole Body</tissue>
    </source>
</reference>
<keyword evidence="1" id="KW-0732">Signal</keyword>
<dbReference type="EMBL" id="CP092876">
    <property type="protein sequence ID" value="UYV77087.1"/>
    <property type="molecule type" value="Genomic_DNA"/>
</dbReference>
<name>A0ABY6LA11_9ARAC</name>
<accession>A0ABY6LA11</accession>
<proteinExistence type="predicted"/>
<feature type="chain" id="PRO_5046722380" evidence="1">
    <location>
        <begin position="26"/>
        <end position="122"/>
    </location>
</feature>
<gene>
    <name evidence="2" type="ORF">LAZ67_14003205</name>
</gene>
<evidence type="ECO:0000256" key="1">
    <source>
        <dbReference type="SAM" id="SignalP"/>
    </source>
</evidence>
<evidence type="ECO:0000313" key="3">
    <source>
        <dbReference type="Proteomes" id="UP001235939"/>
    </source>
</evidence>
<protein>
    <submittedName>
        <fullName evidence="2">Uncharacterized protein</fullName>
    </submittedName>
</protein>
<dbReference type="Proteomes" id="UP001235939">
    <property type="component" value="Chromosome 14"/>
</dbReference>
<organism evidence="2 3">
    <name type="scientific">Cordylochernes scorpioides</name>
    <dbReference type="NCBI Taxonomy" id="51811"/>
    <lineage>
        <taxon>Eukaryota</taxon>
        <taxon>Metazoa</taxon>
        <taxon>Ecdysozoa</taxon>
        <taxon>Arthropoda</taxon>
        <taxon>Chelicerata</taxon>
        <taxon>Arachnida</taxon>
        <taxon>Pseudoscorpiones</taxon>
        <taxon>Cheliferoidea</taxon>
        <taxon>Chernetidae</taxon>
        <taxon>Cordylochernes</taxon>
    </lineage>
</organism>
<sequence length="122" mass="13655">MATIFWVGISYINIFSKLLMHLVSSQPVYIACGFSDLSHRYWSCSAVRPLIREVFSIIGPDLQSWIFAVGLEDHAVTSGEARDLRLLLSPRNAWSRWGPAGDLHVETTMVAEMSSNYAIHNG</sequence>
<evidence type="ECO:0000313" key="2">
    <source>
        <dbReference type="EMBL" id="UYV77087.1"/>
    </source>
</evidence>
<keyword evidence="3" id="KW-1185">Reference proteome</keyword>